<keyword evidence="5" id="KW-1185">Reference proteome</keyword>
<organism evidence="4 5">
    <name type="scientific">Geranomyces variabilis</name>
    <dbReference type="NCBI Taxonomy" id="109894"/>
    <lineage>
        <taxon>Eukaryota</taxon>
        <taxon>Fungi</taxon>
        <taxon>Fungi incertae sedis</taxon>
        <taxon>Chytridiomycota</taxon>
        <taxon>Chytridiomycota incertae sedis</taxon>
        <taxon>Chytridiomycetes</taxon>
        <taxon>Spizellomycetales</taxon>
        <taxon>Powellomycetaceae</taxon>
        <taxon>Geranomyces</taxon>
    </lineage>
</organism>
<keyword evidence="2" id="KW-1133">Transmembrane helix</keyword>
<keyword evidence="2" id="KW-0472">Membrane</keyword>
<gene>
    <name evidence="4" type="ORF">HDU87_008577</name>
</gene>
<evidence type="ECO:0000259" key="3">
    <source>
        <dbReference type="Pfam" id="PF00535"/>
    </source>
</evidence>
<dbReference type="Proteomes" id="UP001212152">
    <property type="component" value="Unassembled WGS sequence"/>
</dbReference>
<feature type="transmembrane region" description="Helical" evidence="2">
    <location>
        <begin position="73"/>
        <end position="96"/>
    </location>
</feature>
<dbReference type="AlphaFoldDB" id="A0AAD5TPF6"/>
<dbReference type="Gene3D" id="3.90.550.10">
    <property type="entry name" value="Spore Coat Polysaccharide Biosynthesis Protein SpsA, Chain A"/>
    <property type="match status" value="1"/>
</dbReference>
<feature type="region of interest" description="Disordered" evidence="1">
    <location>
        <begin position="957"/>
        <end position="1047"/>
    </location>
</feature>
<sequence length="1047" mass="117424">MDLFLLLVVFSYVSLWAHFIYALIMGPVHQALSYRRAKARVAREVVRARLSPGGPMPDTPQEGPERLTMRTAILAWILCALATLALGILPYMILFADIGSVTPRPEKRSANWITLVEDFSQQYIVGHLDKVGVAGNIGLFIVINREILIMAGLAVFVRWPNFDPKLVRGNTITRKSAYNDEGMPADDTLNATLERHRSLKRAASQASRLTNDTRTRIARANSPEMAEVKQPASPTQEEKRRSRRLSRPLSQGVLDIEIERVTSQSKRSTKIASPIPQHSDDDSDSDEGLVMKKDKLIKLIFDKREIKAKRPPPLGILRVATAKPVGALFTIGDGGAVRASPSPVPSSGGKPGLRRGVSTPDLRLGLLGLSEPMPPIPVLAVDLKQLESPFPDIEVLQPEKQPADAENRRHGRIYKSNKVHSRSASLGDLTSWAQTQSLYSLPFKGLRHAIIIACHNSSEVLVGTLTRLLKLVEPRAVFLADNGSSEDEVIATKRVAEELSQTYKEKHPDYHGLPINVGVLKQGSKTIAQFSVLNSLAYLKSDIEFVSLLDDDTVFPDDWSEKYTLNMFDEQSDCHCLAYPIGAEKLPDMNLVGHFQDFEYRISMFTKIAQARITSSLFPSGAVSTWRAITLLDILSRHDTMFRGDDLQMGLLMHTLYKEIKFLNPEEVHVGNYAIRVAPFMIPTMVPIHWFHWKDLFPKVYWKKLPNCDCGEPSLCYQRARSWEVARHRFFGKFVRVCIHSQKMWHANTWFAKICALDAVIGVLNDWVQLSMVVFVLIFSRSGIVIGVLSLTSLAFQLLAFDLLSLLVLDSKAITEIPCEIRVLYPLCYTPILNILIKHGALVYNYFHYTPMVRNSPVIGAQARKEILDTMWTSWSPYAVVQEQWDVLRDVSQRIRDIEKSKPNMLRRLSSFASEKSGGKTRPGSLSEQPPMPPVPSLEATLYGRKESISTYRTALDVGGQEEEEDVGGPGSPMQYSPIPRRDSLSSYDTETRSMQYSPKSRPRNSLSSYNTDEESSSRASQNNLGERPSVESLLARKLPSSYEGER</sequence>
<feature type="compositionally biased region" description="Low complexity" evidence="1">
    <location>
        <begin position="338"/>
        <end position="348"/>
    </location>
</feature>
<name>A0AAD5TPF6_9FUNG</name>
<comment type="caution">
    <text evidence="4">The sequence shown here is derived from an EMBL/GenBank/DDBJ whole genome shotgun (WGS) entry which is preliminary data.</text>
</comment>
<evidence type="ECO:0000313" key="5">
    <source>
        <dbReference type="Proteomes" id="UP001212152"/>
    </source>
</evidence>
<feature type="region of interest" description="Disordered" evidence="1">
    <location>
        <begin position="338"/>
        <end position="357"/>
    </location>
</feature>
<dbReference type="InterPro" id="IPR001173">
    <property type="entry name" value="Glyco_trans_2-like"/>
</dbReference>
<evidence type="ECO:0000313" key="4">
    <source>
        <dbReference type="EMBL" id="KAJ3182413.1"/>
    </source>
</evidence>
<dbReference type="InterPro" id="IPR029044">
    <property type="entry name" value="Nucleotide-diphossugar_trans"/>
</dbReference>
<evidence type="ECO:0000256" key="1">
    <source>
        <dbReference type="SAM" id="MobiDB-lite"/>
    </source>
</evidence>
<evidence type="ECO:0000256" key="2">
    <source>
        <dbReference type="SAM" id="Phobius"/>
    </source>
</evidence>
<accession>A0AAD5TPF6</accession>
<reference evidence="4" key="1">
    <citation type="submission" date="2020-05" db="EMBL/GenBank/DDBJ databases">
        <title>Phylogenomic resolution of chytrid fungi.</title>
        <authorList>
            <person name="Stajich J.E."/>
            <person name="Amses K."/>
            <person name="Simmons R."/>
            <person name="Seto K."/>
            <person name="Myers J."/>
            <person name="Bonds A."/>
            <person name="Quandt C.A."/>
            <person name="Barry K."/>
            <person name="Liu P."/>
            <person name="Grigoriev I."/>
            <person name="Longcore J.E."/>
            <person name="James T.Y."/>
        </authorList>
    </citation>
    <scope>NUCLEOTIDE SEQUENCE</scope>
    <source>
        <strain evidence="4">JEL0379</strain>
    </source>
</reference>
<dbReference type="EMBL" id="JADGJQ010000009">
    <property type="protein sequence ID" value="KAJ3182413.1"/>
    <property type="molecule type" value="Genomic_DNA"/>
</dbReference>
<feature type="region of interest" description="Disordered" evidence="1">
    <location>
        <begin position="909"/>
        <end position="938"/>
    </location>
</feature>
<dbReference type="SUPFAM" id="SSF53448">
    <property type="entry name" value="Nucleotide-diphospho-sugar transferases"/>
    <property type="match status" value="1"/>
</dbReference>
<feature type="domain" description="Glycosyltransferase 2-like" evidence="3">
    <location>
        <begin position="450"/>
        <end position="598"/>
    </location>
</feature>
<proteinExistence type="predicted"/>
<feature type="transmembrane region" description="Helical" evidence="2">
    <location>
        <begin position="6"/>
        <end position="28"/>
    </location>
</feature>
<protein>
    <recommendedName>
        <fullName evidence="3">Glycosyltransferase 2-like domain-containing protein</fullName>
    </recommendedName>
</protein>
<keyword evidence="2" id="KW-0812">Transmembrane</keyword>
<dbReference type="Pfam" id="PF00535">
    <property type="entry name" value="Glycos_transf_2"/>
    <property type="match status" value="1"/>
</dbReference>
<feature type="region of interest" description="Disordered" evidence="1">
    <location>
        <begin position="200"/>
        <end position="287"/>
    </location>
</feature>
<feature type="compositionally biased region" description="Polar residues" evidence="1">
    <location>
        <begin position="985"/>
        <end position="1011"/>
    </location>
</feature>